<dbReference type="SUPFAM" id="SSF48008">
    <property type="entry name" value="GntR ligand-binding domain-like"/>
    <property type="match status" value="1"/>
</dbReference>
<dbReference type="AlphaFoldDB" id="G5IE24"/>
<dbReference type="EMBL" id="ADLN01000029">
    <property type="protein sequence ID" value="EHI60260.1"/>
    <property type="molecule type" value="Genomic_DNA"/>
</dbReference>
<dbReference type="OrthoDB" id="389878at2"/>
<dbReference type="GO" id="GO:0003700">
    <property type="term" value="F:DNA-binding transcription factor activity"/>
    <property type="evidence" value="ECO:0007669"/>
    <property type="project" value="InterPro"/>
</dbReference>
<dbReference type="PATRIC" id="fig|742737.3.peg.1776"/>
<dbReference type="InterPro" id="IPR011711">
    <property type="entry name" value="GntR_C"/>
</dbReference>
<dbReference type="PANTHER" id="PTHR43537">
    <property type="entry name" value="TRANSCRIPTIONAL REGULATOR, GNTR FAMILY"/>
    <property type="match status" value="1"/>
</dbReference>
<dbReference type="SMART" id="SM00345">
    <property type="entry name" value="HTH_GNTR"/>
    <property type="match status" value="1"/>
</dbReference>
<dbReference type="HOGENOM" id="CLU_017584_5_2_9"/>
<keyword evidence="6" id="KW-1185">Reference proteome</keyword>
<protein>
    <recommendedName>
        <fullName evidence="4">HTH gntR-type domain-containing protein</fullName>
    </recommendedName>
</protein>
<keyword evidence="1" id="KW-0805">Transcription regulation</keyword>
<name>G5IE24_9FIRM</name>
<dbReference type="GO" id="GO:0003677">
    <property type="term" value="F:DNA binding"/>
    <property type="evidence" value="ECO:0007669"/>
    <property type="project" value="UniProtKB-KW"/>
</dbReference>
<dbReference type="PRINTS" id="PR00035">
    <property type="entry name" value="HTHGNTR"/>
</dbReference>
<proteinExistence type="predicted"/>
<dbReference type="InterPro" id="IPR000524">
    <property type="entry name" value="Tscrpt_reg_HTH_GntR"/>
</dbReference>
<dbReference type="InterPro" id="IPR036390">
    <property type="entry name" value="WH_DNA-bd_sf"/>
</dbReference>
<dbReference type="Pfam" id="PF00392">
    <property type="entry name" value="GntR"/>
    <property type="match status" value="1"/>
</dbReference>
<keyword evidence="3" id="KW-0804">Transcription</keyword>
<dbReference type="Proteomes" id="UP000005384">
    <property type="component" value="Unassembled WGS sequence"/>
</dbReference>
<gene>
    <name evidence="5" type="ORF">HMPREF9473_01751</name>
</gene>
<dbReference type="Gene3D" id="1.10.10.10">
    <property type="entry name" value="Winged helix-like DNA-binding domain superfamily/Winged helix DNA-binding domain"/>
    <property type="match status" value="1"/>
</dbReference>
<dbReference type="InterPro" id="IPR036388">
    <property type="entry name" value="WH-like_DNA-bd_sf"/>
</dbReference>
<evidence type="ECO:0000256" key="3">
    <source>
        <dbReference type="ARBA" id="ARBA00023163"/>
    </source>
</evidence>
<dbReference type="CDD" id="cd07377">
    <property type="entry name" value="WHTH_GntR"/>
    <property type="match status" value="1"/>
</dbReference>
<organism evidence="5 6">
    <name type="scientific">Hungatella hathewayi WAL-18680</name>
    <dbReference type="NCBI Taxonomy" id="742737"/>
    <lineage>
        <taxon>Bacteria</taxon>
        <taxon>Bacillati</taxon>
        <taxon>Bacillota</taxon>
        <taxon>Clostridia</taxon>
        <taxon>Lachnospirales</taxon>
        <taxon>Lachnospiraceae</taxon>
        <taxon>Hungatella</taxon>
    </lineage>
</organism>
<evidence type="ECO:0000256" key="1">
    <source>
        <dbReference type="ARBA" id="ARBA00023015"/>
    </source>
</evidence>
<evidence type="ECO:0000313" key="6">
    <source>
        <dbReference type="Proteomes" id="UP000005384"/>
    </source>
</evidence>
<dbReference type="PROSITE" id="PS50949">
    <property type="entry name" value="HTH_GNTR"/>
    <property type="match status" value="1"/>
</dbReference>
<keyword evidence="2" id="KW-0238">DNA-binding</keyword>
<dbReference type="SUPFAM" id="SSF46785">
    <property type="entry name" value="Winged helix' DNA-binding domain"/>
    <property type="match status" value="1"/>
</dbReference>
<dbReference type="InterPro" id="IPR008920">
    <property type="entry name" value="TF_FadR/GntR_C"/>
</dbReference>
<comment type="caution">
    <text evidence="5">The sequence shown here is derived from an EMBL/GenBank/DDBJ whole genome shotgun (WGS) entry which is preliminary data.</text>
</comment>
<evidence type="ECO:0000313" key="5">
    <source>
        <dbReference type="EMBL" id="EHI60260.1"/>
    </source>
</evidence>
<dbReference type="RefSeq" id="WP_006779734.1">
    <property type="nucleotide sequence ID" value="NZ_CP040506.1"/>
</dbReference>
<dbReference type="PANTHER" id="PTHR43537:SF24">
    <property type="entry name" value="GLUCONATE OPERON TRANSCRIPTIONAL REPRESSOR"/>
    <property type="match status" value="1"/>
</dbReference>
<reference evidence="5 6" key="1">
    <citation type="submission" date="2011-08" db="EMBL/GenBank/DDBJ databases">
        <title>The Genome Sequence of Clostridium hathewayi WAL-18680.</title>
        <authorList>
            <consortium name="The Broad Institute Genome Sequencing Platform"/>
            <person name="Earl A."/>
            <person name="Ward D."/>
            <person name="Feldgarden M."/>
            <person name="Gevers D."/>
            <person name="Finegold S.M."/>
            <person name="Summanen P.H."/>
            <person name="Molitoris D.R."/>
            <person name="Song M."/>
            <person name="Daigneault M."/>
            <person name="Allen-Vercoe E."/>
            <person name="Young S.K."/>
            <person name="Zeng Q."/>
            <person name="Gargeya S."/>
            <person name="Fitzgerald M."/>
            <person name="Haas B."/>
            <person name="Abouelleil A."/>
            <person name="Alvarado L."/>
            <person name="Arachchi H.M."/>
            <person name="Berlin A."/>
            <person name="Brown A."/>
            <person name="Chapman S.B."/>
            <person name="Chen Z."/>
            <person name="Dunbar C."/>
            <person name="Freedman E."/>
            <person name="Gearin G."/>
            <person name="Gellesch M."/>
            <person name="Goldberg J."/>
            <person name="Griggs A."/>
            <person name="Gujja S."/>
            <person name="Heiman D."/>
            <person name="Howarth C."/>
            <person name="Larson L."/>
            <person name="Lui A."/>
            <person name="MacDonald P.J.P."/>
            <person name="Montmayeur A."/>
            <person name="Murphy C."/>
            <person name="Neiman D."/>
            <person name="Pearson M."/>
            <person name="Priest M."/>
            <person name="Roberts A."/>
            <person name="Saif S."/>
            <person name="Shea T."/>
            <person name="Shenoy N."/>
            <person name="Sisk P."/>
            <person name="Stolte C."/>
            <person name="Sykes S."/>
            <person name="Wortman J."/>
            <person name="Nusbaum C."/>
            <person name="Birren B."/>
        </authorList>
    </citation>
    <scope>NUCLEOTIDE SEQUENCE [LARGE SCALE GENOMIC DNA]</scope>
    <source>
        <strain evidence="5 6">WAL-18680</strain>
    </source>
</reference>
<sequence>MNFKSPLQVQAYETIKKRILEGGFEKNVLYSETKLASELGISRTPMREALQCLAQDGYITVIPSKGFMIRQLNKEDMVETIQIRCAIEGFCAQLIASEIETKKGKQLLKTLGQLLERQEKSLTSSNSLQQFMDYDHKFHLAVVEYADNQEFSHIFQRLMYLIHLTTSSALSVPGRVEATLDEHRQFYDYLAKGDGDSAYRLMVSHLMMPLRMHIVES</sequence>
<dbReference type="Gene3D" id="1.20.120.530">
    <property type="entry name" value="GntR ligand-binding domain-like"/>
    <property type="match status" value="1"/>
</dbReference>
<evidence type="ECO:0000259" key="4">
    <source>
        <dbReference type="PROSITE" id="PS50949"/>
    </source>
</evidence>
<feature type="domain" description="HTH gntR-type" evidence="4">
    <location>
        <begin position="5"/>
        <end position="72"/>
    </location>
</feature>
<dbReference type="Pfam" id="PF07729">
    <property type="entry name" value="FCD"/>
    <property type="match status" value="1"/>
</dbReference>
<dbReference type="SMART" id="SM00895">
    <property type="entry name" value="FCD"/>
    <property type="match status" value="1"/>
</dbReference>
<accession>G5IE24</accession>
<evidence type="ECO:0000256" key="2">
    <source>
        <dbReference type="ARBA" id="ARBA00023125"/>
    </source>
</evidence>